<evidence type="ECO:0000313" key="1">
    <source>
        <dbReference type="EMBL" id="EXX79789.1"/>
    </source>
</evidence>
<dbReference type="Proteomes" id="UP000022910">
    <property type="component" value="Unassembled WGS sequence"/>
</dbReference>
<dbReference type="HOGENOM" id="CLU_1918225_0_0_1"/>
<gene>
    <name evidence="1" type="ORF">RirG_002270</name>
</gene>
<dbReference type="AlphaFoldDB" id="A0A015LJ86"/>
<accession>A0A015LJ86</accession>
<organism evidence="1 2">
    <name type="scientific">Rhizophagus irregularis (strain DAOM 197198w)</name>
    <name type="common">Glomus intraradices</name>
    <dbReference type="NCBI Taxonomy" id="1432141"/>
    <lineage>
        <taxon>Eukaryota</taxon>
        <taxon>Fungi</taxon>
        <taxon>Fungi incertae sedis</taxon>
        <taxon>Mucoromycota</taxon>
        <taxon>Glomeromycotina</taxon>
        <taxon>Glomeromycetes</taxon>
        <taxon>Glomerales</taxon>
        <taxon>Glomeraceae</taxon>
        <taxon>Rhizophagus</taxon>
    </lineage>
</organism>
<name>A0A015LJ86_RHIIW</name>
<reference evidence="1 2" key="1">
    <citation type="submission" date="2014-02" db="EMBL/GenBank/DDBJ databases">
        <title>Single nucleus genome sequencing reveals high similarity among nuclei of an endomycorrhizal fungus.</title>
        <authorList>
            <person name="Lin K."/>
            <person name="Geurts R."/>
            <person name="Zhang Z."/>
            <person name="Limpens E."/>
            <person name="Saunders D.G."/>
            <person name="Mu D."/>
            <person name="Pang E."/>
            <person name="Cao H."/>
            <person name="Cha H."/>
            <person name="Lin T."/>
            <person name="Zhou Q."/>
            <person name="Shang Y."/>
            <person name="Li Y."/>
            <person name="Ivanov S."/>
            <person name="Sharma T."/>
            <person name="Velzen R.V."/>
            <person name="Ruijter N.D."/>
            <person name="Aanen D.K."/>
            <person name="Win J."/>
            <person name="Kamoun S."/>
            <person name="Bisseling T."/>
            <person name="Huang S."/>
        </authorList>
    </citation>
    <scope>NUCLEOTIDE SEQUENCE [LARGE SCALE GENOMIC DNA]</scope>
    <source>
        <strain evidence="2">DAOM197198w</strain>
    </source>
</reference>
<sequence length="132" mass="13534">MEFSKGLILNTKRKVVTLAAAAAILATATFASTADAAKVRGPGGTAQIDFIDSNKLVYWEVNPSTVYAAYAFSGNIKFGNGTSVGVWESGWGAEGGTENAGASKKSATLTGTAYATNGKAYDVLPGVTAYPQ</sequence>
<protein>
    <submittedName>
        <fullName evidence="1">Uncharacterized protein</fullName>
    </submittedName>
</protein>
<evidence type="ECO:0000313" key="2">
    <source>
        <dbReference type="Proteomes" id="UP000022910"/>
    </source>
</evidence>
<comment type="caution">
    <text evidence="1">The sequence shown here is derived from an EMBL/GenBank/DDBJ whole genome shotgun (WGS) entry which is preliminary data.</text>
</comment>
<keyword evidence="2" id="KW-1185">Reference proteome</keyword>
<dbReference type="EMBL" id="JEMT01001363">
    <property type="protein sequence ID" value="EXX79789.1"/>
    <property type="molecule type" value="Genomic_DNA"/>
</dbReference>
<proteinExistence type="predicted"/>